<dbReference type="InterPro" id="IPR014718">
    <property type="entry name" value="GH-type_carb-bd"/>
</dbReference>
<evidence type="ECO:0000256" key="8">
    <source>
        <dbReference type="SAM" id="SignalP"/>
    </source>
</evidence>
<proteinExistence type="inferred from homology"/>
<keyword evidence="5 7" id="KW-0326">Glycosidase</keyword>
<dbReference type="Pfam" id="PF02836">
    <property type="entry name" value="Glyco_hydro_2_C"/>
    <property type="match status" value="1"/>
</dbReference>
<organism evidence="10 11">
    <name type="scientific">Neorhodopirellula lusitana</name>
    <dbReference type="NCBI Taxonomy" id="445327"/>
    <lineage>
        <taxon>Bacteria</taxon>
        <taxon>Pseudomonadati</taxon>
        <taxon>Planctomycetota</taxon>
        <taxon>Planctomycetia</taxon>
        <taxon>Pirellulales</taxon>
        <taxon>Pirellulaceae</taxon>
        <taxon>Neorhodopirellula</taxon>
    </lineage>
</organism>
<dbReference type="InterPro" id="IPR006102">
    <property type="entry name" value="Ig-like_GH2"/>
</dbReference>
<keyword evidence="11" id="KW-1185">Reference proteome</keyword>
<dbReference type="InterPro" id="IPR008979">
    <property type="entry name" value="Galactose-bd-like_sf"/>
</dbReference>
<evidence type="ECO:0000256" key="4">
    <source>
        <dbReference type="ARBA" id="ARBA00022801"/>
    </source>
</evidence>
<dbReference type="Pfam" id="PF00703">
    <property type="entry name" value="Glyco_hydro_2"/>
    <property type="match status" value="1"/>
</dbReference>
<dbReference type="EMBL" id="FXUG01000016">
    <property type="protein sequence ID" value="SMP73231.1"/>
    <property type="molecule type" value="Genomic_DNA"/>
</dbReference>
<dbReference type="Pfam" id="PF02929">
    <property type="entry name" value="Bgal_small_N"/>
    <property type="match status" value="1"/>
</dbReference>
<keyword evidence="8" id="KW-0732">Signal</keyword>
<dbReference type="SMART" id="SM01038">
    <property type="entry name" value="Bgal_small_N"/>
    <property type="match status" value="1"/>
</dbReference>
<evidence type="ECO:0000313" key="10">
    <source>
        <dbReference type="EMBL" id="SMP73231.1"/>
    </source>
</evidence>
<protein>
    <recommendedName>
        <fullName evidence="3 7">Beta-galactosidase</fullName>
        <ecNumber evidence="3 7">3.2.1.23</ecNumber>
    </recommendedName>
    <alternativeName>
        <fullName evidence="6 7">Lactase</fullName>
    </alternativeName>
</protein>
<evidence type="ECO:0000259" key="9">
    <source>
        <dbReference type="SMART" id="SM01038"/>
    </source>
</evidence>
<feature type="signal peptide" evidence="8">
    <location>
        <begin position="1"/>
        <end position="20"/>
    </location>
</feature>
<dbReference type="InterPro" id="IPR004199">
    <property type="entry name" value="B-gal_small/dom_5"/>
</dbReference>
<dbReference type="Gene3D" id="2.70.98.10">
    <property type="match status" value="1"/>
</dbReference>
<comment type="similarity">
    <text evidence="2 7">Belongs to the glycosyl hydrolase 2 family.</text>
</comment>
<comment type="catalytic activity">
    <reaction evidence="1 7">
        <text>Hydrolysis of terminal non-reducing beta-D-galactose residues in beta-D-galactosides.</text>
        <dbReference type="EC" id="3.2.1.23"/>
    </reaction>
</comment>
<reference evidence="10 11" key="1">
    <citation type="submission" date="2017-05" db="EMBL/GenBank/DDBJ databases">
        <authorList>
            <person name="Varghese N."/>
            <person name="Submissions S."/>
        </authorList>
    </citation>
    <scope>NUCLEOTIDE SEQUENCE [LARGE SCALE GENOMIC DNA]</scope>
    <source>
        <strain evidence="10 11">DSM 25457</strain>
    </source>
</reference>
<evidence type="ECO:0000256" key="3">
    <source>
        <dbReference type="ARBA" id="ARBA00012756"/>
    </source>
</evidence>
<sequence>MNRYVLGIVLLVSSAGWVTAETTRLDWENPAVLQTGAEAPRATFFAYPDADSARSYDRQNSPWFQLLNGDWKFNWVGKPTDRPKDFFQVGYDDASWNTIPVPSNWEMQGHSKPLYSNRTYPFPKDAPNIPHDDNPVGSYRHWFDVSSDWDGRETFLTFDGVKAAFYVWVNGVKVGYNQDSRTPAEFNITPHLKPGKNLVAVEVYRWCDGSYLEDQDFWRLSGIFRDVYLTSRGTSHIRDMRIVTDLDDNYENAVLKVDAEVVGAGSVEVDLFDADGHQVLAHPQRQIADPQKWNSEHPYLYMALLTLKDGDGKTLEVIPQRVGFREVEIKDSVYLLNGVPIKFRGVNRHEHDPVNGQVVTRETMLRDIALFKEFNINAVRTCHYPNAPLWYELCDEHGIYMVDEANIESHDYENNASNKLAHDPAWANAILARVQRMVARDKNHAAVVVWSLGNEAGSGPNFVKAYEWLHVADPTRPVHYEGGDKSIGDFSSRMYANHKWKTTDHRPAILCEYTHAMGNSNGNLKEYWHNNIYQNDKHVGGFVWDWMDQGLVEPLPAEFAGKIGQGPVKKTFFAYGGFHEQDYHHDKNFCMNGLVGADRKPHPGLYAVKYVHQSIQSSPADLAAGKVKIRNWFDFSNIQDMATGKWEVLENGKVIKSGAIEDLDIPARTAKVVQLDLPETTDSGAEYLLNLRFFSKNDQPLLKAGHEIAHDQLSIKGSYQPATDRTPVAASADKLAVQGSTIEGPNFSVSFDEKTGSLVSYKFNGRDLVSGSSPDLWRPYTDNDNGAMRGGKKLGGKLNENKWRTAADNRKVSSFDIQQQGDTVAVTVNVDFPTIGAKASFEYEISANGTLDVSVDYDYSAIPGKQRFAHRTGLKWIVNGDLDHLSWYGRGPVETYVDRDYELVGLYDGTVDEQWVDYARPQENGYKTGVRWATLADDAGNGIRFETLAQPVGVGARFYSDAEMESVKYSFEMKRSKNIFFNIDAHQLGVGGNDSWGAEPLDNGRYRAKREKYHYAFRISPLVAARGL</sequence>
<dbReference type="InterPro" id="IPR006103">
    <property type="entry name" value="Glyco_hydro_2_cat"/>
</dbReference>
<dbReference type="InterPro" id="IPR006101">
    <property type="entry name" value="Glyco_hydro_2"/>
</dbReference>
<comment type="caution">
    <text evidence="10">The sequence shown here is derived from an EMBL/GenBank/DDBJ whole genome shotgun (WGS) entry which is preliminary data.</text>
</comment>
<dbReference type="InterPro" id="IPR050347">
    <property type="entry name" value="Bact_Beta-galactosidase"/>
</dbReference>
<dbReference type="Proteomes" id="UP001158067">
    <property type="component" value="Unassembled WGS sequence"/>
</dbReference>
<dbReference type="Gene3D" id="3.20.20.80">
    <property type="entry name" value="Glycosidases"/>
    <property type="match status" value="1"/>
</dbReference>
<dbReference type="InterPro" id="IPR017853">
    <property type="entry name" value="GH"/>
</dbReference>
<evidence type="ECO:0000256" key="1">
    <source>
        <dbReference type="ARBA" id="ARBA00001412"/>
    </source>
</evidence>
<dbReference type="InterPro" id="IPR013783">
    <property type="entry name" value="Ig-like_fold"/>
</dbReference>
<dbReference type="Pfam" id="PF02837">
    <property type="entry name" value="Glyco_hydro_2_N"/>
    <property type="match status" value="1"/>
</dbReference>
<evidence type="ECO:0000256" key="5">
    <source>
        <dbReference type="ARBA" id="ARBA00023295"/>
    </source>
</evidence>
<dbReference type="Gene3D" id="2.60.40.10">
    <property type="entry name" value="Immunoglobulins"/>
    <property type="match status" value="2"/>
</dbReference>
<dbReference type="Gene3D" id="2.60.120.260">
    <property type="entry name" value="Galactose-binding domain-like"/>
    <property type="match status" value="1"/>
</dbReference>
<dbReference type="PROSITE" id="PS00719">
    <property type="entry name" value="GLYCOSYL_HYDROL_F2_1"/>
    <property type="match status" value="1"/>
</dbReference>
<dbReference type="EC" id="3.2.1.23" evidence="3 7"/>
<dbReference type="SUPFAM" id="SSF49785">
    <property type="entry name" value="Galactose-binding domain-like"/>
    <property type="match status" value="1"/>
</dbReference>
<dbReference type="PRINTS" id="PR00132">
    <property type="entry name" value="GLHYDRLASE2"/>
</dbReference>
<dbReference type="PANTHER" id="PTHR46323:SF2">
    <property type="entry name" value="BETA-GALACTOSIDASE"/>
    <property type="match status" value="1"/>
</dbReference>
<keyword evidence="4 7" id="KW-0378">Hydrolase</keyword>
<gene>
    <name evidence="10" type="ORF">SAMN06265222_11662</name>
</gene>
<dbReference type="PROSITE" id="PS00608">
    <property type="entry name" value="GLYCOSYL_HYDROL_F2_2"/>
    <property type="match status" value="1"/>
</dbReference>
<dbReference type="InterPro" id="IPR023230">
    <property type="entry name" value="Glyco_hydro_2_CS"/>
</dbReference>
<dbReference type="SUPFAM" id="SSF74650">
    <property type="entry name" value="Galactose mutarotase-like"/>
    <property type="match status" value="1"/>
</dbReference>
<dbReference type="InterPro" id="IPR011013">
    <property type="entry name" value="Gal_mutarotase_sf_dom"/>
</dbReference>
<accession>A0ABY1QJM3</accession>
<dbReference type="SUPFAM" id="SSF51445">
    <property type="entry name" value="(Trans)glycosidases"/>
    <property type="match status" value="1"/>
</dbReference>
<feature type="chain" id="PRO_5046917873" description="Beta-galactosidase" evidence="8">
    <location>
        <begin position="21"/>
        <end position="1028"/>
    </location>
</feature>
<evidence type="ECO:0000313" key="11">
    <source>
        <dbReference type="Proteomes" id="UP001158067"/>
    </source>
</evidence>
<evidence type="ECO:0000256" key="6">
    <source>
        <dbReference type="ARBA" id="ARBA00032230"/>
    </source>
</evidence>
<dbReference type="RefSeq" id="WP_283434710.1">
    <property type="nucleotide sequence ID" value="NZ_FXUG01000016.1"/>
</dbReference>
<dbReference type="InterPro" id="IPR023232">
    <property type="entry name" value="Glyco_hydro_2_AS"/>
</dbReference>
<dbReference type="InterPro" id="IPR036156">
    <property type="entry name" value="Beta-gal/glucu_dom_sf"/>
</dbReference>
<dbReference type="InterPro" id="IPR032312">
    <property type="entry name" value="LacZ_4"/>
</dbReference>
<dbReference type="PANTHER" id="PTHR46323">
    <property type="entry name" value="BETA-GALACTOSIDASE"/>
    <property type="match status" value="1"/>
</dbReference>
<evidence type="ECO:0000256" key="2">
    <source>
        <dbReference type="ARBA" id="ARBA00007401"/>
    </source>
</evidence>
<feature type="domain" description="Beta galactosidase small chain/" evidence="9">
    <location>
        <begin position="741"/>
        <end position="1020"/>
    </location>
</feature>
<name>A0ABY1QJM3_9BACT</name>
<dbReference type="Pfam" id="PF16353">
    <property type="entry name" value="LacZ_4"/>
    <property type="match status" value="1"/>
</dbReference>
<dbReference type="SUPFAM" id="SSF49303">
    <property type="entry name" value="beta-Galactosidase/glucuronidase domain"/>
    <property type="match status" value="2"/>
</dbReference>
<evidence type="ECO:0000256" key="7">
    <source>
        <dbReference type="RuleBase" id="RU361154"/>
    </source>
</evidence>
<dbReference type="InterPro" id="IPR006104">
    <property type="entry name" value="Glyco_hydro_2_N"/>
</dbReference>